<keyword evidence="2" id="KW-1185">Reference proteome</keyword>
<dbReference type="AlphaFoldDB" id="A0AAW9NWI2"/>
<gene>
    <name evidence="1" type="ORF">P9B03_17835</name>
</gene>
<evidence type="ECO:0000313" key="2">
    <source>
        <dbReference type="Proteomes" id="UP001344888"/>
    </source>
</evidence>
<evidence type="ECO:0008006" key="3">
    <source>
        <dbReference type="Google" id="ProtNLM"/>
    </source>
</evidence>
<accession>A0AAW9NWI2</accession>
<organism evidence="1 2">
    <name type="scientific">Metasolibacillus meyeri</name>
    <dbReference type="NCBI Taxonomy" id="1071052"/>
    <lineage>
        <taxon>Bacteria</taxon>
        <taxon>Bacillati</taxon>
        <taxon>Bacillota</taxon>
        <taxon>Bacilli</taxon>
        <taxon>Bacillales</taxon>
        <taxon>Caryophanaceae</taxon>
        <taxon>Metasolibacillus</taxon>
    </lineage>
</organism>
<name>A0AAW9NWI2_9BACL</name>
<dbReference type="EMBL" id="JARSFG010000028">
    <property type="protein sequence ID" value="MEC1180359.1"/>
    <property type="molecule type" value="Genomic_DNA"/>
</dbReference>
<protein>
    <recommendedName>
        <fullName evidence="3">DUF2283 domain-containing protein</fullName>
    </recommendedName>
</protein>
<dbReference type="RefSeq" id="WP_326124928.1">
    <property type="nucleotide sequence ID" value="NZ_JARSFG010000028.1"/>
</dbReference>
<dbReference type="Proteomes" id="UP001344888">
    <property type="component" value="Unassembled WGS sequence"/>
</dbReference>
<proteinExistence type="predicted"/>
<comment type="caution">
    <text evidence="1">The sequence shown here is derived from an EMBL/GenBank/DDBJ whole genome shotgun (WGS) entry which is preliminary data.</text>
</comment>
<reference evidence="1 2" key="1">
    <citation type="submission" date="2023-03" db="EMBL/GenBank/DDBJ databases">
        <title>Bacillus Genome Sequencing.</title>
        <authorList>
            <person name="Dunlap C."/>
        </authorList>
    </citation>
    <scope>NUCLEOTIDE SEQUENCE [LARGE SCALE GENOMIC DNA]</scope>
    <source>
        <strain evidence="1 2">B-59205</strain>
    </source>
</reference>
<sequence length="109" mass="12643">MRRKFSPVRSDNKIEYEFSGELVKVTYTALTIEENKGFPVTIIETETTDIFDFSKFPNGEAVVSEIETTLSINPFISIKRINDVLELEVINYIEANATEEEKYPKWEEI</sequence>
<evidence type="ECO:0000313" key="1">
    <source>
        <dbReference type="EMBL" id="MEC1180359.1"/>
    </source>
</evidence>